<reference evidence="2 3" key="1">
    <citation type="journal article" date="2021" name="Hortic Res">
        <title>Chromosome-scale assembly of the Dendrobium chrysotoxum genome enhances the understanding of orchid evolution.</title>
        <authorList>
            <person name="Zhang Y."/>
            <person name="Zhang G.Q."/>
            <person name="Zhang D."/>
            <person name="Liu X.D."/>
            <person name="Xu X.Y."/>
            <person name="Sun W.H."/>
            <person name="Yu X."/>
            <person name="Zhu X."/>
            <person name="Wang Z.W."/>
            <person name="Zhao X."/>
            <person name="Zhong W.Y."/>
            <person name="Chen H."/>
            <person name="Yin W.L."/>
            <person name="Huang T."/>
            <person name="Niu S.C."/>
            <person name="Liu Z.J."/>
        </authorList>
    </citation>
    <scope>NUCLEOTIDE SEQUENCE [LARGE SCALE GENOMIC DNA]</scope>
    <source>
        <strain evidence="2">Lindl</strain>
    </source>
</reference>
<proteinExistence type="predicted"/>
<protein>
    <submittedName>
        <fullName evidence="2">Uncharacterized protein</fullName>
    </submittedName>
</protein>
<sequence length="130" mass="15101">MVKETLPSMWMGVEKGGGILVESRPMSEECKVYKLQRRSTLFFDQHRDERDVENEDVDCEDSGWLNIHNNDMDQDQDLEWSSLGRATDRGLLDPKVSENQMDSNFQEIFQPAIGNRNPNRPAEKQDRDIV</sequence>
<gene>
    <name evidence="2" type="ORF">IEQ34_023094</name>
</gene>
<organism evidence="2 3">
    <name type="scientific">Dendrobium chrysotoxum</name>
    <name type="common">Orchid</name>
    <dbReference type="NCBI Taxonomy" id="161865"/>
    <lineage>
        <taxon>Eukaryota</taxon>
        <taxon>Viridiplantae</taxon>
        <taxon>Streptophyta</taxon>
        <taxon>Embryophyta</taxon>
        <taxon>Tracheophyta</taxon>
        <taxon>Spermatophyta</taxon>
        <taxon>Magnoliopsida</taxon>
        <taxon>Liliopsida</taxon>
        <taxon>Asparagales</taxon>
        <taxon>Orchidaceae</taxon>
        <taxon>Epidendroideae</taxon>
        <taxon>Malaxideae</taxon>
        <taxon>Dendrobiinae</taxon>
        <taxon>Dendrobium</taxon>
    </lineage>
</organism>
<keyword evidence="3" id="KW-1185">Reference proteome</keyword>
<comment type="caution">
    <text evidence="2">The sequence shown here is derived from an EMBL/GenBank/DDBJ whole genome shotgun (WGS) entry which is preliminary data.</text>
</comment>
<dbReference type="EMBL" id="JAGFBR010000019">
    <property type="protein sequence ID" value="KAH0449294.1"/>
    <property type="molecule type" value="Genomic_DNA"/>
</dbReference>
<feature type="compositionally biased region" description="Basic and acidic residues" evidence="1">
    <location>
        <begin position="121"/>
        <end position="130"/>
    </location>
</feature>
<evidence type="ECO:0000313" key="3">
    <source>
        <dbReference type="Proteomes" id="UP000775213"/>
    </source>
</evidence>
<evidence type="ECO:0000313" key="2">
    <source>
        <dbReference type="EMBL" id="KAH0449294.1"/>
    </source>
</evidence>
<feature type="region of interest" description="Disordered" evidence="1">
    <location>
        <begin position="108"/>
        <end position="130"/>
    </location>
</feature>
<accession>A0AAV7FKE6</accession>
<name>A0AAV7FKE6_DENCH</name>
<evidence type="ECO:0000256" key="1">
    <source>
        <dbReference type="SAM" id="MobiDB-lite"/>
    </source>
</evidence>
<dbReference type="AlphaFoldDB" id="A0AAV7FKE6"/>
<dbReference type="Proteomes" id="UP000775213">
    <property type="component" value="Unassembled WGS sequence"/>
</dbReference>